<sequence length="208" mass="23741">MTYEREHRIQSEEELREFLGYPNPIVSSMTIHRLDPYCRNYISQSPLLFLSTSDADGYCDVSPRGDAAGFVHIVDDYNLVIPERPGNRRMNSYRNILSNPHVGLIFLIPGLEETLRMNGEAYLTRDPKLLAVMEAQGKVPKLAIAVKVQECFVHCAKAFKRSKLWEPESWPARLPSIPDMIAAHVNKEEVTAEDVAGALKESYERRMY</sequence>
<evidence type="ECO:0000259" key="1">
    <source>
        <dbReference type="Pfam" id="PF01243"/>
    </source>
</evidence>
<organism evidence="2 3">
    <name type="scientific">Paenibacillus lutrae</name>
    <dbReference type="NCBI Taxonomy" id="2078573"/>
    <lineage>
        <taxon>Bacteria</taxon>
        <taxon>Bacillati</taxon>
        <taxon>Bacillota</taxon>
        <taxon>Bacilli</taxon>
        <taxon>Bacillales</taxon>
        <taxon>Paenibacillaceae</taxon>
        <taxon>Paenibacillus</taxon>
    </lineage>
</organism>
<proteinExistence type="predicted"/>
<feature type="domain" description="Pyridoxamine 5'-phosphate oxidase N-terminal" evidence="1">
    <location>
        <begin position="36"/>
        <end position="155"/>
    </location>
</feature>
<dbReference type="SUPFAM" id="SSF50475">
    <property type="entry name" value="FMN-binding split barrel"/>
    <property type="match status" value="1"/>
</dbReference>
<dbReference type="Gene3D" id="2.30.110.10">
    <property type="entry name" value="Electron Transport, Fmn-binding Protein, Chain A"/>
    <property type="match status" value="1"/>
</dbReference>
<dbReference type="AlphaFoldDB" id="A0A7X3JXG4"/>
<gene>
    <name evidence="2" type="ORF">EDM21_00545</name>
</gene>
<keyword evidence="3" id="KW-1185">Reference proteome</keyword>
<dbReference type="RefSeq" id="WP_157331887.1">
    <property type="nucleotide sequence ID" value="NZ_RHLK01000001.1"/>
</dbReference>
<dbReference type="InterPro" id="IPR011576">
    <property type="entry name" value="Pyridox_Oxase_N"/>
</dbReference>
<accession>A0A7X3JXG4</accession>
<reference evidence="2 3" key="1">
    <citation type="journal article" date="2019" name="Microorganisms">
        <title>Paenibacillus lutrae sp. nov., A Chitinolytic Species Isolated from A River Otter in Castril Natural Park, Granada, Spain.</title>
        <authorList>
            <person name="Rodriguez M."/>
            <person name="Reina J.C."/>
            <person name="Bejar V."/>
            <person name="Llamas I."/>
        </authorList>
    </citation>
    <scope>NUCLEOTIDE SEQUENCE [LARGE SCALE GENOMIC DNA]</scope>
    <source>
        <strain evidence="2 3">N10</strain>
    </source>
</reference>
<protein>
    <submittedName>
        <fullName evidence="2">Pyridoxamine 5'-phosphate oxidase family protein</fullName>
    </submittedName>
</protein>
<evidence type="ECO:0000313" key="2">
    <source>
        <dbReference type="EMBL" id="MVO98043.1"/>
    </source>
</evidence>
<dbReference type="Proteomes" id="UP000490800">
    <property type="component" value="Unassembled WGS sequence"/>
</dbReference>
<dbReference type="EMBL" id="RHLK01000001">
    <property type="protein sequence ID" value="MVO98043.1"/>
    <property type="molecule type" value="Genomic_DNA"/>
</dbReference>
<dbReference type="PANTHER" id="PTHR42815:SF2">
    <property type="entry name" value="FAD-BINDING, PUTATIVE (AFU_ORTHOLOGUE AFUA_6G07600)-RELATED"/>
    <property type="match status" value="1"/>
</dbReference>
<dbReference type="InterPro" id="IPR012349">
    <property type="entry name" value="Split_barrel_FMN-bd"/>
</dbReference>
<dbReference type="InterPro" id="IPR024029">
    <property type="entry name" value="Pyridox_Oxase_FMN-dep"/>
</dbReference>
<dbReference type="Pfam" id="PF01243">
    <property type="entry name" value="PNPOx_N"/>
    <property type="match status" value="1"/>
</dbReference>
<dbReference type="NCBIfam" id="TIGR04025">
    <property type="entry name" value="PPOX_FMN_DR2398"/>
    <property type="match status" value="1"/>
</dbReference>
<name>A0A7X3JXG4_9BACL</name>
<comment type="caution">
    <text evidence="2">The sequence shown here is derived from an EMBL/GenBank/DDBJ whole genome shotgun (WGS) entry which is preliminary data.</text>
</comment>
<dbReference type="OrthoDB" id="9796486at2"/>
<dbReference type="PANTHER" id="PTHR42815">
    <property type="entry name" value="FAD-BINDING, PUTATIVE (AFU_ORTHOLOGUE AFUA_6G07600)-RELATED"/>
    <property type="match status" value="1"/>
</dbReference>
<evidence type="ECO:0000313" key="3">
    <source>
        <dbReference type="Proteomes" id="UP000490800"/>
    </source>
</evidence>